<gene>
    <name evidence="2" type="ORF">Pmi06nite_63440</name>
</gene>
<protein>
    <submittedName>
        <fullName evidence="2">Uncharacterized protein</fullName>
    </submittedName>
</protein>
<keyword evidence="3" id="KW-1185">Reference proteome</keyword>
<name>A0A8J3X968_9ACTN</name>
<reference evidence="2 3" key="1">
    <citation type="submission" date="2021-01" db="EMBL/GenBank/DDBJ databases">
        <title>Whole genome shotgun sequence of Planotetraspora mira NBRC 15435.</title>
        <authorList>
            <person name="Komaki H."/>
            <person name="Tamura T."/>
        </authorList>
    </citation>
    <scope>NUCLEOTIDE SEQUENCE [LARGE SCALE GENOMIC DNA]</scope>
    <source>
        <strain evidence="2 3">NBRC 15435</strain>
    </source>
</reference>
<dbReference type="Proteomes" id="UP000650628">
    <property type="component" value="Unassembled WGS sequence"/>
</dbReference>
<accession>A0A8J3X968</accession>
<sequence>MAESYNFPDDLVQAQRDFLAAEAQVKEIVDDDLMPSSIDIAKQEAVVPEDLEQALADARAAQMDMTLRLNRHDWSTFDNASNLQRWAPSRRGCALVLDRNGSRLDQTRRGPSSNRAHRSPSGFGVEQIGAEGMVEAEDRQHTIDLWCQIHQGYRAAVLFQPLLGVQQRPEA</sequence>
<evidence type="ECO:0000256" key="1">
    <source>
        <dbReference type="SAM" id="MobiDB-lite"/>
    </source>
</evidence>
<organism evidence="2 3">
    <name type="scientific">Planotetraspora mira</name>
    <dbReference type="NCBI Taxonomy" id="58121"/>
    <lineage>
        <taxon>Bacteria</taxon>
        <taxon>Bacillati</taxon>
        <taxon>Actinomycetota</taxon>
        <taxon>Actinomycetes</taxon>
        <taxon>Streptosporangiales</taxon>
        <taxon>Streptosporangiaceae</taxon>
        <taxon>Planotetraspora</taxon>
    </lineage>
</organism>
<comment type="caution">
    <text evidence="2">The sequence shown here is derived from an EMBL/GenBank/DDBJ whole genome shotgun (WGS) entry which is preliminary data.</text>
</comment>
<evidence type="ECO:0000313" key="3">
    <source>
        <dbReference type="Proteomes" id="UP000650628"/>
    </source>
</evidence>
<evidence type="ECO:0000313" key="2">
    <source>
        <dbReference type="EMBL" id="GII32902.1"/>
    </source>
</evidence>
<feature type="region of interest" description="Disordered" evidence="1">
    <location>
        <begin position="101"/>
        <end position="124"/>
    </location>
</feature>
<dbReference type="AlphaFoldDB" id="A0A8J3X968"/>
<dbReference type="EMBL" id="BOOO01000037">
    <property type="protein sequence ID" value="GII32902.1"/>
    <property type="molecule type" value="Genomic_DNA"/>
</dbReference>
<proteinExistence type="predicted"/>